<dbReference type="GO" id="GO:0022857">
    <property type="term" value="F:transmembrane transporter activity"/>
    <property type="evidence" value="ECO:0007669"/>
    <property type="project" value="InterPro"/>
</dbReference>
<dbReference type="PANTHER" id="PTHR23517">
    <property type="entry name" value="RESISTANCE PROTEIN MDTM, PUTATIVE-RELATED-RELATED"/>
    <property type="match status" value="1"/>
</dbReference>
<dbReference type="EMBL" id="MVHE01000131">
    <property type="protein sequence ID" value="ORA08579.1"/>
    <property type="molecule type" value="Genomic_DNA"/>
</dbReference>
<dbReference type="Gene3D" id="1.20.1250.20">
    <property type="entry name" value="MFS general substrate transporter like domains"/>
    <property type="match status" value="1"/>
</dbReference>
<keyword evidence="2" id="KW-0813">Transport</keyword>
<dbReference type="SUPFAM" id="SSF103473">
    <property type="entry name" value="MFS general substrate transporter"/>
    <property type="match status" value="1"/>
</dbReference>
<feature type="transmembrane region" description="Helical" evidence="8">
    <location>
        <begin position="368"/>
        <end position="388"/>
    </location>
</feature>
<evidence type="ECO:0000256" key="5">
    <source>
        <dbReference type="ARBA" id="ARBA00022989"/>
    </source>
</evidence>
<evidence type="ECO:0000256" key="6">
    <source>
        <dbReference type="ARBA" id="ARBA00023136"/>
    </source>
</evidence>
<feature type="transmembrane region" description="Helical" evidence="8">
    <location>
        <begin position="43"/>
        <end position="63"/>
    </location>
</feature>
<accession>A0A1W9Z7G8</accession>
<dbReference type="InterPro" id="IPR011701">
    <property type="entry name" value="MFS"/>
</dbReference>
<evidence type="ECO:0000256" key="7">
    <source>
        <dbReference type="SAM" id="MobiDB-lite"/>
    </source>
</evidence>
<dbReference type="Proteomes" id="UP000192284">
    <property type="component" value="Unassembled WGS sequence"/>
</dbReference>
<dbReference type="InterPro" id="IPR020846">
    <property type="entry name" value="MFS_dom"/>
</dbReference>
<name>A0A1W9Z7G8_MYCAN</name>
<feature type="region of interest" description="Disordered" evidence="7">
    <location>
        <begin position="430"/>
        <end position="453"/>
    </location>
</feature>
<evidence type="ECO:0000256" key="1">
    <source>
        <dbReference type="ARBA" id="ARBA00004651"/>
    </source>
</evidence>
<feature type="transmembrane region" description="Helical" evidence="8">
    <location>
        <begin position="136"/>
        <end position="157"/>
    </location>
</feature>
<dbReference type="RefSeq" id="WP_170062223.1">
    <property type="nucleotide sequence ID" value="NZ_JACKTS010000018.1"/>
</dbReference>
<keyword evidence="4 8" id="KW-0812">Transmembrane</keyword>
<dbReference type="InterPro" id="IPR036259">
    <property type="entry name" value="MFS_trans_sf"/>
</dbReference>
<dbReference type="Pfam" id="PF07690">
    <property type="entry name" value="MFS_1"/>
    <property type="match status" value="1"/>
</dbReference>
<organism evidence="10 11">
    <name type="scientific">Mycobacterium angelicum</name>
    <dbReference type="NCBI Taxonomy" id="470074"/>
    <lineage>
        <taxon>Bacteria</taxon>
        <taxon>Bacillati</taxon>
        <taxon>Actinomycetota</taxon>
        <taxon>Actinomycetes</taxon>
        <taxon>Mycobacteriales</taxon>
        <taxon>Mycobacteriaceae</taxon>
        <taxon>Mycobacterium</taxon>
    </lineage>
</organism>
<keyword evidence="6 8" id="KW-0472">Membrane</keyword>
<feature type="transmembrane region" description="Helical" evidence="8">
    <location>
        <begin position="207"/>
        <end position="233"/>
    </location>
</feature>
<feature type="transmembrane region" description="Helical" evidence="8">
    <location>
        <begin position="245"/>
        <end position="265"/>
    </location>
</feature>
<comment type="subcellular location">
    <subcellularLocation>
        <location evidence="1">Cell membrane</location>
        <topology evidence="1">Multi-pass membrane protein</topology>
    </subcellularLocation>
</comment>
<keyword evidence="11" id="KW-1185">Reference proteome</keyword>
<feature type="transmembrane region" description="Helical" evidence="8">
    <location>
        <begin position="12"/>
        <end position="31"/>
    </location>
</feature>
<feature type="domain" description="Major facilitator superfamily (MFS) profile" evidence="9">
    <location>
        <begin position="1"/>
        <end position="386"/>
    </location>
</feature>
<sequence>MITGAAIPRVIRLLLGGFVLTRAAGFAPLFLSYHVVERSHGSAVVGAALASLGIGSLVGQLACGWLADRLGRRKTITLVMVLGAPVLFLLAKANTPTELLAGAAVVGFTYDAPHPVLSATMCDLIPDPGKRGGVDAWRFGCTSLGAVIAGGIGGVVADRVGTPILFIANGLAYAAFAGLVVCRIPATGRRPAVPKPQSYRKALSDKGFLLLLISSVSTWAGAASLVSTVPLLMHYRGLDVGDYGWTAMASALAVVTLTPLMAPWLSRRVADRPRLDILAVATGWVTMWMALTALAHSVLAFCAMVALAAPGEIAWFVVAPGIVHRIAPSALRGRYHGMWGSSFGAAAVASPLLASSCLAHGGPVLLSATSVAAGLIGAALCLPLHRVLGAGCRARPHSISGPLPRRPCQHLPQIPPAGPPLGLARKHATISAPRAPSSAVDYGGSRRGVRARR</sequence>
<evidence type="ECO:0000259" key="9">
    <source>
        <dbReference type="PROSITE" id="PS50850"/>
    </source>
</evidence>
<evidence type="ECO:0000256" key="3">
    <source>
        <dbReference type="ARBA" id="ARBA00022475"/>
    </source>
</evidence>
<dbReference type="PANTHER" id="PTHR23517:SF3">
    <property type="entry name" value="INTEGRAL MEMBRANE TRANSPORT PROTEIN"/>
    <property type="match status" value="1"/>
</dbReference>
<evidence type="ECO:0000256" key="2">
    <source>
        <dbReference type="ARBA" id="ARBA00022448"/>
    </source>
</evidence>
<feature type="transmembrane region" description="Helical" evidence="8">
    <location>
        <begin position="343"/>
        <end position="362"/>
    </location>
</feature>
<evidence type="ECO:0000313" key="10">
    <source>
        <dbReference type="EMBL" id="ORA08579.1"/>
    </source>
</evidence>
<evidence type="ECO:0000256" key="8">
    <source>
        <dbReference type="SAM" id="Phobius"/>
    </source>
</evidence>
<feature type="transmembrane region" description="Helical" evidence="8">
    <location>
        <begin position="163"/>
        <end position="186"/>
    </location>
</feature>
<feature type="transmembrane region" description="Helical" evidence="8">
    <location>
        <begin position="277"/>
        <end position="307"/>
    </location>
</feature>
<proteinExistence type="predicted"/>
<evidence type="ECO:0000313" key="11">
    <source>
        <dbReference type="Proteomes" id="UP000192284"/>
    </source>
</evidence>
<evidence type="ECO:0000256" key="4">
    <source>
        <dbReference type="ARBA" id="ARBA00022692"/>
    </source>
</evidence>
<keyword evidence="5 8" id="KW-1133">Transmembrane helix</keyword>
<feature type="transmembrane region" description="Helical" evidence="8">
    <location>
        <begin position="313"/>
        <end position="331"/>
    </location>
</feature>
<protein>
    <recommendedName>
        <fullName evidence="9">Major facilitator superfamily (MFS) profile domain-containing protein</fullName>
    </recommendedName>
</protein>
<gene>
    <name evidence="10" type="ORF">BST12_28305</name>
</gene>
<dbReference type="AlphaFoldDB" id="A0A1W9Z7G8"/>
<dbReference type="InterPro" id="IPR050171">
    <property type="entry name" value="MFS_Transporters"/>
</dbReference>
<dbReference type="GO" id="GO:0005886">
    <property type="term" value="C:plasma membrane"/>
    <property type="evidence" value="ECO:0007669"/>
    <property type="project" value="UniProtKB-SubCell"/>
</dbReference>
<dbReference type="PROSITE" id="PS50850">
    <property type="entry name" value="MFS"/>
    <property type="match status" value="1"/>
</dbReference>
<comment type="caution">
    <text evidence="10">The sequence shown here is derived from an EMBL/GenBank/DDBJ whole genome shotgun (WGS) entry which is preliminary data.</text>
</comment>
<keyword evidence="3" id="KW-1003">Cell membrane</keyword>
<reference evidence="10 11" key="1">
    <citation type="submission" date="2017-02" db="EMBL/GenBank/DDBJ databases">
        <title>The new phylogeny of genus Mycobacterium.</title>
        <authorList>
            <person name="Tortoli E."/>
            <person name="Trovato A."/>
            <person name="Cirillo D.M."/>
        </authorList>
    </citation>
    <scope>NUCLEOTIDE SEQUENCE [LARGE SCALE GENOMIC DNA]</scope>
    <source>
        <strain evidence="10 11">DSM 45057</strain>
    </source>
</reference>